<dbReference type="GO" id="GO:0022625">
    <property type="term" value="C:cytosolic large ribosomal subunit"/>
    <property type="evidence" value="ECO:0007669"/>
    <property type="project" value="TreeGrafter"/>
</dbReference>
<dbReference type="EMBL" id="CAJZBQ010000001">
    <property type="protein sequence ID" value="CAG9309892.1"/>
    <property type="molecule type" value="Genomic_DNA"/>
</dbReference>
<dbReference type="GO" id="GO:0022618">
    <property type="term" value="P:protein-RNA complex assembly"/>
    <property type="evidence" value="ECO:0007669"/>
    <property type="project" value="TreeGrafter"/>
</dbReference>
<reference evidence="5" key="1">
    <citation type="submission" date="2021-09" db="EMBL/GenBank/DDBJ databases">
        <authorList>
            <consortium name="AG Swart"/>
            <person name="Singh M."/>
            <person name="Singh A."/>
            <person name="Seah K."/>
            <person name="Emmerich C."/>
        </authorList>
    </citation>
    <scope>NUCLEOTIDE SEQUENCE</scope>
    <source>
        <strain evidence="5">ATCC30299</strain>
    </source>
</reference>
<accession>A0AAU9I9A3</accession>
<comment type="caution">
    <text evidence="5">The sequence shown here is derived from an EMBL/GenBank/DDBJ whole genome shotgun (WGS) entry which is preliminary data.</text>
</comment>
<evidence type="ECO:0000313" key="6">
    <source>
        <dbReference type="EMBL" id="CAG9320024.1"/>
    </source>
</evidence>
<evidence type="ECO:0000256" key="1">
    <source>
        <dbReference type="ARBA" id="ARBA00007803"/>
    </source>
</evidence>
<comment type="similarity">
    <text evidence="1 4">Belongs to the eukaryotic ribosomal protein eL38 family.</text>
</comment>
<proteinExistence type="inferred from homology"/>
<dbReference type="GO" id="GO:0006412">
    <property type="term" value="P:translation"/>
    <property type="evidence" value="ECO:0007669"/>
    <property type="project" value="InterPro"/>
</dbReference>
<organism evidence="5 7">
    <name type="scientific">Blepharisma stoltei</name>
    <dbReference type="NCBI Taxonomy" id="1481888"/>
    <lineage>
        <taxon>Eukaryota</taxon>
        <taxon>Sar</taxon>
        <taxon>Alveolata</taxon>
        <taxon>Ciliophora</taxon>
        <taxon>Postciliodesmatophora</taxon>
        <taxon>Heterotrichea</taxon>
        <taxon>Heterotrichida</taxon>
        <taxon>Blepharismidae</taxon>
        <taxon>Blepharisma</taxon>
    </lineage>
</organism>
<evidence type="ECO:0000313" key="5">
    <source>
        <dbReference type="EMBL" id="CAG9309892.1"/>
    </source>
</evidence>
<dbReference type="GO" id="GO:0003735">
    <property type="term" value="F:structural constituent of ribosome"/>
    <property type="evidence" value="ECO:0007669"/>
    <property type="project" value="InterPro"/>
</dbReference>
<sequence>MPKEVKDIRMFVQMCRPGTNQKAQAKSVTIKKVGKVTKFKLRCNKYLYTLVVDDVQKADKLKQSLPPSLNKKEIN</sequence>
<dbReference type="InterPro" id="IPR002675">
    <property type="entry name" value="Ribosomal_eL38"/>
</dbReference>
<dbReference type="AlphaFoldDB" id="A0AAU9I9A3"/>
<dbReference type="InterPro" id="IPR038464">
    <property type="entry name" value="Ribosomal_eL38_sf"/>
</dbReference>
<dbReference type="Proteomes" id="UP001162131">
    <property type="component" value="Unassembled WGS sequence"/>
</dbReference>
<dbReference type="PANTHER" id="PTHR10965:SF0">
    <property type="entry name" value="LARGE RIBOSOMAL SUBUNIT PROTEIN EL38"/>
    <property type="match status" value="1"/>
</dbReference>
<keyword evidence="3 4" id="KW-0687">Ribonucleoprotein</keyword>
<dbReference type="Pfam" id="PF01781">
    <property type="entry name" value="Ribosomal_L38e"/>
    <property type="match status" value="1"/>
</dbReference>
<evidence type="ECO:0000256" key="4">
    <source>
        <dbReference type="RuleBase" id="RU003445"/>
    </source>
</evidence>
<evidence type="ECO:0000256" key="2">
    <source>
        <dbReference type="ARBA" id="ARBA00022980"/>
    </source>
</evidence>
<evidence type="ECO:0008006" key="8">
    <source>
        <dbReference type="Google" id="ProtNLM"/>
    </source>
</evidence>
<dbReference type="EMBL" id="CAJZBQ010000024">
    <property type="protein sequence ID" value="CAG9320024.1"/>
    <property type="molecule type" value="Genomic_DNA"/>
</dbReference>
<dbReference type="Gene3D" id="3.30.720.90">
    <property type="match status" value="1"/>
</dbReference>
<gene>
    <name evidence="5" type="ORF">BSTOLATCC_MIC107</name>
    <name evidence="6" type="ORF">BSTOLATCC_MIC25264</name>
</gene>
<evidence type="ECO:0000313" key="7">
    <source>
        <dbReference type="Proteomes" id="UP001162131"/>
    </source>
</evidence>
<keyword evidence="2 4" id="KW-0689">Ribosomal protein</keyword>
<keyword evidence="7" id="KW-1185">Reference proteome</keyword>
<dbReference type="PANTHER" id="PTHR10965">
    <property type="entry name" value="60S RIBOSOMAL PROTEIN L38"/>
    <property type="match status" value="1"/>
</dbReference>
<evidence type="ECO:0000256" key="3">
    <source>
        <dbReference type="ARBA" id="ARBA00023274"/>
    </source>
</evidence>
<name>A0AAU9I9A3_9CILI</name>
<dbReference type="FunFam" id="3.30.720.90:FF:000001">
    <property type="entry name" value="60S ribosomal protein L38"/>
    <property type="match status" value="1"/>
</dbReference>
<protein>
    <recommendedName>
        <fullName evidence="8">60S ribosomal protein L38</fullName>
    </recommendedName>
</protein>